<evidence type="ECO:0000256" key="5">
    <source>
        <dbReference type="ARBA" id="ARBA00022842"/>
    </source>
</evidence>
<feature type="domain" description="4'-phosphopantetheinyl transferase" evidence="10">
    <location>
        <begin position="5"/>
        <end position="97"/>
    </location>
</feature>
<dbReference type="SUPFAM" id="SSF56214">
    <property type="entry name" value="4'-phosphopantetheinyl transferase"/>
    <property type="match status" value="1"/>
</dbReference>
<evidence type="ECO:0000256" key="6">
    <source>
        <dbReference type="ARBA" id="ARBA00023098"/>
    </source>
</evidence>
<dbReference type="GO" id="GO:0008897">
    <property type="term" value="F:holo-[acyl-carrier-protein] synthase activity"/>
    <property type="evidence" value="ECO:0007669"/>
    <property type="project" value="UniProtKB-UniRule"/>
</dbReference>
<comment type="similarity">
    <text evidence="8">Belongs to the P-Pant transferase superfamily. AcpS family.</text>
</comment>
<evidence type="ECO:0000313" key="12">
    <source>
        <dbReference type="Proteomes" id="UP000008631"/>
    </source>
</evidence>
<feature type="binding site" evidence="8">
    <location>
        <position position="58"/>
    </location>
    <ligand>
        <name>Mg(2+)</name>
        <dbReference type="ChEBI" id="CHEBI:18420"/>
    </ligand>
</feature>
<comment type="function">
    <text evidence="8">Transfers the 4'-phosphopantetheine moiety from coenzyme A to a Ser of acyl-carrier-protein.</text>
</comment>
<dbReference type="InterPro" id="IPR037143">
    <property type="entry name" value="4-PPantetheinyl_Trfase_dom_sf"/>
</dbReference>
<reference evidence="11 12" key="2">
    <citation type="journal article" date="2011" name="Stand. Genomic Sci.">
        <title>Complete genome sequence of Isosphaera pallida type strain (IS1B).</title>
        <authorList>
            <consortium name="US DOE Joint Genome Institute (JGI-PGF)"/>
            <person name="Goker M."/>
            <person name="Cleland D."/>
            <person name="Saunders E."/>
            <person name="Lapidus A."/>
            <person name="Nolan M."/>
            <person name="Lucas S."/>
            <person name="Hammon N."/>
            <person name="Deshpande S."/>
            <person name="Cheng J.F."/>
            <person name="Tapia R."/>
            <person name="Han C."/>
            <person name="Goodwin L."/>
            <person name="Pitluck S."/>
            <person name="Liolios K."/>
            <person name="Pagani I."/>
            <person name="Ivanova N."/>
            <person name="Mavromatis K."/>
            <person name="Pati A."/>
            <person name="Chen A."/>
            <person name="Palaniappan K."/>
            <person name="Land M."/>
            <person name="Hauser L."/>
            <person name="Chang Y.J."/>
            <person name="Jeffries C.D."/>
            <person name="Detter J.C."/>
            <person name="Beck B."/>
            <person name="Woyke T."/>
            <person name="Bristow J."/>
            <person name="Eisen J.A."/>
            <person name="Markowitz V."/>
            <person name="Hugenholtz P."/>
            <person name="Kyrpides N.C."/>
            <person name="Klenk H.P."/>
        </authorList>
    </citation>
    <scope>NUCLEOTIDE SEQUENCE [LARGE SCALE GENOMIC DNA]</scope>
    <source>
        <strain evidence="12">ATCC 43644 / DSM 9630 / IS1B</strain>
    </source>
</reference>
<dbReference type="STRING" id="575540.Isop_1092"/>
<organism evidence="11 12">
    <name type="scientific">Isosphaera pallida (strain ATCC 43644 / DSM 9630 / IS1B)</name>
    <dbReference type="NCBI Taxonomy" id="575540"/>
    <lineage>
        <taxon>Bacteria</taxon>
        <taxon>Pseudomonadati</taxon>
        <taxon>Planctomycetota</taxon>
        <taxon>Planctomycetia</taxon>
        <taxon>Isosphaerales</taxon>
        <taxon>Isosphaeraceae</taxon>
        <taxon>Isosphaera</taxon>
    </lineage>
</organism>
<dbReference type="NCBIfam" id="TIGR00556">
    <property type="entry name" value="pantethn_trn"/>
    <property type="match status" value="1"/>
</dbReference>
<dbReference type="AlphaFoldDB" id="E8R4T4"/>
<keyword evidence="12" id="KW-1185">Reference proteome</keyword>
<dbReference type="EMBL" id="CP002353">
    <property type="protein sequence ID" value="ADV61680.1"/>
    <property type="molecule type" value="Genomic_DNA"/>
</dbReference>
<dbReference type="GO" id="GO:0006633">
    <property type="term" value="P:fatty acid biosynthetic process"/>
    <property type="evidence" value="ECO:0007669"/>
    <property type="project" value="UniProtKB-UniRule"/>
</dbReference>
<dbReference type="Gene3D" id="3.90.470.20">
    <property type="entry name" value="4'-phosphopantetheinyl transferase domain"/>
    <property type="match status" value="1"/>
</dbReference>
<dbReference type="InParanoid" id="E8R4T4"/>
<reference key="1">
    <citation type="submission" date="2010-11" db="EMBL/GenBank/DDBJ databases">
        <title>The complete sequence of chromosome of Isophaera pallida ATCC 43644.</title>
        <authorList>
            <consortium name="US DOE Joint Genome Institute (JGI-PGF)"/>
            <person name="Lucas S."/>
            <person name="Copeland A."/>
            <person name="Lapidus A."/>
            <person name="Bruce D."/>
            <person name="Goodwin L."/>
            <person name="Pitluck S."/>
            <person name="Kyrpides N."/>
            <person name="Mavromatis K."/>
            <person name="Pagani I."/>
            <person name="Ivanova N."/>
            <person name="Saunders E."/>
            <person name="Brettin T."/>
            <person name="Detter J.C."/>
            <person name="Han C."/>
            <person name="Tapia R."/>
            <person name="Land M."/>
            <person name="Hauser L."/>
            <person name="Markowitz V."/>
            <person name="Cheng J.-F."/>
            <person name="Hugenholtz P."/>
            <person name="Woyke T."/>
            <person name="Wu D."/>
            <person name="Eisen J.A."/>
        </authorList>
    </citation>
    <scope>NUCLEOTIDE SEQUENCE</scope>
    <source>
        <strain>ATCC 43644</strain>
    </source>
</reference>
<evidence type="ECO:0000256" key="8">
    <source>
        <dbReference type="HAMAP-Rule" id="MF_00101"/>
    </source>
</evidence>
<evidence type="ECO:0000313" key="11">
    <source>
        <dbReference type="EMBL" id="ADV61680.1"/>
    </source>
</evidence>
<keyword evidence="5 8" id="KW-0460">Magnesium</keyword>
<evidence type="ECO:0000256" key="2">
    <source>
        <dbReference type="ARBA" id="ARBA00022679"/>
    </source>
</evidence>
<dbReference type="EC" id="2.7.8.7" evidence="8"/>
<evidence type="ECO:0000256" key="1">
    <source>
        <dbReference type="ARBA" id="ARBA00022516"/>
    </source>
</evidence>
<sequence length="177" mass="19194">MEIIGIGTSIVEVVRVAKHLADHGDVFLRRVYTEREIQRGISRKRPAEWFAGRWAAKEAMLQALGTTWKKGGVAATDVEIAERSHGVLEVRVRGRAKLLVLARRTCDVKIAVATNRYFATATVLVLAKAKRSSSRSRSGSSGSRPSIPPPPPFPPTLKGDENLSAQDDGVPPGDLTS</sequence>
<name>E8R4T4_ISOPI</name>
<dbReference type="eggNOG" id="COG0736">
    <property type="taxonomic scope" value="Bacteria"/>
</dbReference>
<dbReference type="GO" id="GO:0005737">
    <property type="term" value="C:cytoplasm"/>
    <property type="evidence" value="ECO:0007669"/>
    <property type="project" value="UniProtKB-SubCell"/>
</dbReference>
<gene>
    <name evidence="8" type="primary">acpS</name>
    <name evidence="11" type="ordered locus">Isop_1092</name>
</gene>
<dbReference type="Proteomes" id="UP000008631">
    <property type="component" value="Chromosome"/>
</dbReference>
<dbReference type="RefSeq" id="WP_013563969.1">
    <property type="nucleotide sequence ID" value="NC_014962.1"/>
</dbReference>
<keyword evidence="3 8" id="KW-0479">Metal-binding</keyword>
<feature type="compositionally biased region" description="Pro residues" evidence="9">
    <location>
        <begin position="146"/>
        <end position="155"/>
    </location>
</feature>
<dbReference type="HAMAP" id="MF_00101">
    <property type="entry name" value="AcpS"/>
    <property type="match status" value="1"/>
</dbReference>
<comment type="subcellular location">
    <subcellularLocation>
        <location evidence="8">Cytoplasm</location>
    </subcellularLocation>
</comment>
<evidence type="ECO:0000256" key="3">
    <source>
        <dbReference type="ARBA" id="ARBA00022723"/>
    </source>
</evidence>
<protein>
    <recommendedName>
        <fullName evidence="8">Holo-[acyl-carrier-protein] synthase</fullName>
        <shortName evidence="8">Holo-ACP synthase</shortName>
        <ecNumber evidence="8">2.7.8.7</ecNumber>
    </recommendedName>
    <alternativeName>
        <fullName evidence="8">4'-phosphopantetheinyl transferase AcpS</fullName>
    </alternativeName>
</protein>
<evidence type="ECO:0000256" key="7">
    <source>
        <dbReference type="ARBA" id="ARBA00023160"/>
    </source>
</evidence>
<keyword evidence="8" id="KW-0963">Cytoplasm</keyword>
<accession>E8R4T4</accession>
<comment type="catalytic activity">
    <reaction evidence="8">
        <text>apo-[ACP] + CoA = holo-[ACP] + adenosine 3',5'-bisphosphate + H(+)</text>
        <dbReference type="Rhea" id="RHEA:12068"/>
        <dbReference type="Rhea" id="RHEA-COMP:9685"/>
        <dbReference type="Rhea" id="RHEA-COMP:9690"/>
        <dbReference type="ChEBI" id="CHEBI:15378"/>
        <dbReference type="ChEBI" id="CHEBI:29999"/>
        <dbReference type="ChEBI" id="CHEBI:57287"/>
        <dbReference type="ChEBI" id="CHEBI:58343"/>
        <dbReference type="ChEBI" id="CHEBI:64479"/>
        <dbReference type="EC" id="2.7.8.7"/>
    </reaction>
</comment>
<dbReference type="Pfam" id="PF01648">
    <property type="entry name" value="ACPS"/>
    <property type="match status" value="1"/>
</dbReference>
<proteinExistence type="inferred from homology"/>
<dbReference type="InterPro" id="IPR004568">
    <property type="entry name" value="Ppantetheine-prot_Trfase_dom"/>
</dbReference>
<dbReference type="InterPro" id="IPR008278">
    <property type="entry name" value="4-PPantetheinyl_Trfase_dom"/>
</dbReference>
<comment type="caution">
    <text evidence="8">Lacks conserved residue(s) required for the propagation of feature annotation.</text>
</comment>
<dbReference type="InterPro" id="IPR002582">
    <property type="entry name" value="ACPS"/>
</dbReference>
<keyword evidence="7 8" id="KW-0275">Fatty acid biosynthesis</keyword>
<comment type="cofactor">
    <cofactor evidence="8">
        <name>Mg(2+)</name>
        <dbReference type="ChEBI" id="CHEBI:18420"/>
    </cofactor>
</comment>
<dbReference type="GO" id="GO:0000287">
    <property type="term" value="F:magnesium ion binding"/>
    <property type="evidence" value="ECO:0007669"/>
    <property type="project" value="UniProtKB-UniRule"/>
</dbReference>
<feature type="region of interest" description="Disordered" evidence="9">
    <location>
        <begin position="131"/>
        <end position="177"/>
    </location>
</feature>
<dbReference type="FunCoup" id="E8R4T4">
    <property type="interactions" value="130"/>
</dbReference>
<dbReference type="HOGENOM" id="CLU_089696_3_1_0"/>
<evidence type="ECO:0000256" key="4">
    <source>
        <dbReference type="ARBA" id="ARBA00022832"/>
    </source>
</evidence>
<keyword evidence="6 8" id="KW-0443">Lipid metabolism</keyword>
<evidence type="ECO:0000256" key="9">
    <source>
        <dbReference type="SAM" id="MobiDB-lite"/>
    </source>
</evidence>
<dbReference type="KEGG" id="ipa:Isop_1092"/>
<keyword evidence="2 8" id="KW-0808">Transferase</keyword>
<keyword evidence="4 8" id="KW-0276">Fatty acid metabolism</keyword>
<keyword evidence="1 8" id="KW-0444">Lipid biosynthesis</keyword>
<evidence type="ECO:0000259" key="10">
    <source>
        <dbReference type="Pfam" id="PF01648"/>
    </source>
</evidence>
<feature type="compositionally biased region" description="Low complexity" evidence="9">
    <location>
        <begin position="135"/>
        <end position="145"/>
    </location>
</feature>
<dbReference type="OrthoDB" id="517356at2"/>